<dbReference type="Proteomes" id="UP001341281">
    <property type="component" value="Chromosome 01"/>
</dbReference>
<dbReference type="Gene3D" id="3.30.200.20">
    <property type="entry name" value="Phosphorylase Kinase, domain 1"/>
    <property type="match status" value="1"/>
</dbReference>
<dbReference type="GO" id="GO:0005524">
    <property type="term" value="F:ATP binding"/>
    <property type="evidence" value="ECO:0007669"/>
    <property type="project" value="UniProtKB-UniRule"/>
</dbReference>
<dbReference type="Pfam" id="PF13947">
    <property type="entry name" value="GUB_WAK_bind"/>
    <property type="match status" value="2"/>
</dbReference>
<evidence type="ECO:0000256" key="6">
    <source>
        <dbReference type="ARBA" id="ARBA00022692"/>
    </source>
</evidence>
<evidence type="ECO:0000256" key="7">
    <source>
        <dbReference type="ARBA" id="ARBA00022729"/>
    </source>
</evidence>
<dbReference type="GO" id="GO:0030247">
    <property type="term" value="F:polysaccharide binding"/>
    <property type="evidence" value="ECO:0007669"/>
    <property type="project" value="InterPro"/>
</dbReference>
<dbReference type="SMART" id="SM00179">
    <property type="entry name" value="EGF_CA"/>
    <property type="match status" value="2"/>
</dbReference>
<dbReference type="InterPro" id="IPR001245">
    <property type="entry name" value="Ser-Thr/Tyr_kinase_cat_dom"/>
</dbReference>
<dbReference type="InterPro" id="IPR018097">
    <property type="entry name" value="EGF_Ca-bd_CS"/>
</dbReference>
<dbReference type="SUPFAM" id="SSF56112">
    <property type="entry name" value="Protein kinase-like (PK-like)"/>
    <property type="match status" value="1"/>
</dbReference>
<dbReference type="GO" id="GO:0005509">
    <property type="term" value="F:calcium ion binding"/>
    <property type="evidence" value="ECO:0007669"/>
    <property type="project" value="InterPro"/>
</dbReference>
<feature type="domain" description="Protein kinase" evidence="20">
    <location>
        <begin position="825"/>
        <end position="1104"/>
    </location>
</feature>
<dbReference type="InterPro" id="IPR000742">
    <property type="entry name" value="EGF"/>
</dbReference>
<reference evidence="22 23" key="1">
    <citation type="submission" date="2024-02" db="EMBL/GenBank/DDBJ databases">
        <title>High-quality chromosome-scale genome assembly of Pensacola bahiagrass (Paspalum notatum Flugge var. saurae).</title>
        <authorList>
            <person name="Vega J.M."/>
            <person name="Podio M."/>
            <person name="Orjuela J."/>
            <person name="Siena L.A."/>
            <person name="Pessino S.C."/>
            <person name="Combes M.C."/>
            <person name="Mariac C."/>
            <person name="Albertini E."/>
            <person name="Pupilli F."/>
            <person name="Ortiz J.P.A."/>
            <person name="Leblanc O."/>
        </authorList>
    </citation>
    <scope>NUCLEOTIDE SEQUENCE [LARGE SCALE GENOMIC DNA]</scope>
    <source>
        <strain evidence="22">R1</strain>
        <tissue evidence="22">Leaf</tissue>
    </source>
</reference>
<keyword evidence="7" id="KW-0732">Signal</keyword>
<keyword evidence="23" id="KW-1185">Reference proteome</keyword>
<feature type="domain" description="EGF-like" evidence="21">
    <location>
        <begin position="701"/>
        <end position="739"/>
    </location>
</feature>
<evidence type="ECO:0000256" key="1">
    <source>
        <dbReference type="ARBA" id="ARBA00004479"/>
    </source>
</evidence>
<evidence type="ECO:0000256" key="8">
    <source>
        <dbReference type="ARBA" id="ARBA00022737"/>
    </source>
</evidence>
<dbReference type="CDD" id="cd00054">
    <property type="entry name" value="EGF_CA"/>
    <property type="match status" value="2"/>
</dbReference>
<dbReference type="InterPro" id="IPR025287">
    <property type="entry name" value="WAK_GUB"/>
</dbReference>
<dbReference type="PROSITE" id="PS00107">
    <property type="entry name" value="PROTEIN_KINASE_ATP"/>
    <property type="match status" value="1"/>
</dbReference>
<feature type="transmembrane region" description="Helical" evidence="19">
    <location>
        <begin position="750"/>
        <end position="773"/>
    </location>
</feature>
<evidence type="ECO:0000256" key="4">
    <source>
        <dbReference type="ARBA" id="ARBA00022553"/>
    </source>
</evidence>
<dbReference type="SMART" id="SM00181">
    <property type="entry name" value="EGF"/>
    <property type="match status" value="4"/>
</dbReference>
<evidence type="ECO:0000256" key="11">
    <source>
        <dbReference type="ARBA" id="ARBA00022840"/>
    </source>
</evidence>
<keyword evidence="14" id="KW-1015">Disulfide bond</keyword>
<dbReference type="GO" id="GO:0004674">
    <property type="term" value="F:protein serine/threonine kinase activity"/>
    <property type="evidence" value="ECO:0007669"/>
    <property type="project" value="UniProtKB-KW"/>
</dbReference>
<dbReference type="InterPro" id="IPR001881">
    <property type="entry name" value="EGF-like_Ca-bd_dom"/>
</dbReference>
<dbReference type="PANTHER" id="PTHR27005:SF215">
    <property type="entry name" value="OS09G0562600 PROTEIN"/>
    <property type="match status" value="1"/>
</dbReference>
<name>A0AAQ3PW01_PASNO</name>
<keyword evidence="11 18" id="KW-0067">ATP-binding</keyword>
<gene>
    <name evidence="22" type="ORF">U9M48_005597</name>
</gene>
<dbReference type="SMART" id="SM00220">
    <property type="entry name" value="S_TKc"/>
    <property type="match status" value="1"/>
</dbReference>
<feature type="binding site" evidence="18">
    <location>
        <position position="854"/>
    </location>
    <ligand>
        <name>ATP</name>
        <dbReference type="ChEBI" id="CHEBI:30616"/>
    </ligand>
</feature>
<dbReference type="InterPro" id="IPR049883">
    <property type="entry name" value="NOTCH1_EGF-like"/>
</dbReference>
<evidence type="ECO:0000259" key="21">
    <source>
        <dbReference type="PROSITE" id="PS50026"/>
    </source>
</evidence>
<dbReference type="InterPro" id="IPR045274">
    <property type="entry name" value="WAK-like"/>
</dbReference>
<dbReference type="PROSITE" id="PS50026">
    <property type="entry name" value="EGF_3"/>
    <property type="match status" value="2"/>
</dbReference>
<evidence type="ECO:0000256" key="15">
    <source>
        <dbReference type="ARBA" id="ARBA00023180"/>
    </source>
</evidence>
<keyword evidence="10" id="KW-0418">Kinase</keyword>
<keyword evidence="6 19" id="KW-0812">Transmembrane</keyword>
<keyword evidence="2" id="KW-0723">Serine/threonine-protein kinase</keyword>
<dbReference type="Pfam" id="PF07645">
    <property type="entry name" value="EGF_CA"/>
    <property type="match status" value="2"/>
</dbReference>
<dbReference type="FunFam" id="3.30.200.20:FF:000043">
    <property type="entry name" value="Wall-associated receptor kinase 2"/>
    <property type="match status" value="1"/>
</dbReference>
<protein>
    <recommendedName>
        <fullName evidence="24">Protein kinase domain-containing protein</fullName>
    </recommendedName>
</protein>
<dbReference type="AlphaFoldDB" id="A0AAQ3PW01"/>
<keyword evidence="15" id="KW-0325">Glycoprotein</keyword>
<evidence type="ECO:0000256" key="9">
    <source>
        <dbReference type="ARBA" id="ARBA00022741"/>
    </source>
</evidence>
<accession>A0AAQ3PW01</accession>
<comment type="caution">
    <text evidence="17">Lacks conserved residue(s) required for the propagation of feature annotation.</text>
</comment>
<dbReference type="InterPro" id="IPR000719">
    <property type="entry name" value="Prot_kinase_dom"/>
</dbReference>
<dbReference type="Pfam" id="PF07714">
    <property type="entry name" value="PK_Tyr_Ser-Thr"/>
    <property type="match status" value="1"/>
</dbReference>
<dbReference type="PROSITE" id="PS00010">
    <property type="entry name" value="ASX_HYDROXYL"/>
    <property type="match status" value="2"/>
</dbReference>
<evidence type="ECO:0000256" key="12">
    <source>
        <dbReference type="ARBA" id="ARBA00022989"/>
    </source>
</evidence>
<dbReference type="EMBL" id="CP144745">
    <property type="protein sequence ID" value="WVZ54853.1"/>
    <property type="molecule type" value="Genomic_DNA"/>
</dbReference>
<dbReference type="FunFam" id="1.10.510.10:FF:000084">
    <property type="entry name" value="Wall-associated receptor kinase 2"/>
    <property type="match status" value="1"/>
</dbReference>
<dbReference type="InterPro" id="IPR017441">
    <property type="entry name" value="Protein_kinase_ATP_BS"/>
</dbReference>
<evidence type="ECO:0008006" key="24">
    <source>
        <dbReference type="Google" id="ProtNLM"/>
    </source>
</evidence>
<dbReference type="InterPro" id="IPR011009">
    <property type="entry name" value="Kinase-like_dom_sf"/>
</dbReference>
<keyword evidence="8" id="KW-0677">Repeat</keyword>
<evidence type="ECO:0000256" key="19">
    <source>
        <dbReference type="SAM" id="Phobius"/>
    </source>
</evidence>
<evidence type="ECO:0000256" key="13">
    <source>
        <dbReference type="ARBA" id="ARBA00023136"/>
    </source>
</evidence>
<dbReference type="FunFam" id="2.10.25.10:FF:000038">
    <property type="entry name" value="Fibrillin 2"/>
    <property type="match status" value="1"/>
</dbReference>
<comment type="subcellular location">
    <subcellularLocation>
        <location evidence="1">Membrane</location>
        <topology evidence="1">Single-pass type I membrane protein</topology>
    </subcellularLocation>
</comment>
<dbReference type="InterPro" id="IPR000152">
    <property type="entry name" value="EGF-type_Asp/Asn_hydroxyl_site"/>
</dbReference>
<proteinExistence type="predicted"/>
<dbReference type="PROSITE" id="PS01187">
    <property type="entry name" value="EGF_CA"/>
    <property type="match status" value="2"/>
</dbReference>
<keyword evidence="3 17" id="KW-0245">EGF-like domain</keyword>
<keyword evidence="9 18" id="KW-0547">Nucleotide-binding</keyword>
<comment type="function">
    <text evidence="16">Serine/threonine-protein kinase that may function as a signaling receptor of extracellular matrix component. Binding to pectin may have significance in the control of cell expansion, morphogenesis and development.</text>
</comment>
<evidence type="ECO:0000259" key="20">
    <source>
        <dbReference type="PROSITE" id="PS50011"/>
    </source>
</evidence>
<sequence length="1150" mass="124947">MAAATTTTTVYLASVAAAAALLLVSAAAAAAVAAPLPLLVPTRPVGLPGCNTMCGDVKVPYPFGFGPSRCFWPGLNLTCDNTTHPPRLLLGDGTLRVTEISLQNNSVHVVGKVGVLLGPNATFHTISYGRWNRFPFGRSFLDYGYGLSYRNEFSLWACNVVAALIESNVTDLDSGGGGKDDVDKLRMIGGCSSFCNWDGDGLFDYRGDASPECVSPIVWNLPRSIELWINSLSIWEGSSSSRARFPPYAVVAEEGWSKSKSVYEALRNSNHGPDEAPLILVWGVTRGLRLPNVDNRLCPDDVQTKLCKSQNSHCFVIQGYMYKCRCRQGFDGNPYLDGGCQDIDECKLPRQNISCISGECINTVGSFYCRCPPGSYGNPSVRGGCVKNNSDDELLAPSSPVPIGLAGCNTSCGQVQVPYPFGFGPDAHCYLPGFNLTCNTSYGPPRLLLGDDSSFQVVDISLADSTARVIRNFNFTVDFSLEPHGYELSYDNLPSIGEPYSLSPRNEFVLNACGVQATLHLQRQLQAGAAAGNSVVVLNCSCSSMDAAGGPGRPVGKDYCSGTNGCCHAPIFADNTSMPAMNNVITLQNLSKPADTHKDQFGMFYVFLTEGSSSSMDQHLHMNFKREDNATFTQMASPLVLEWAAKQGGFSASDNSLGTTTCPGLCKSDLSDCRRQGHRGYTCHCRPGYKGNPYIQDGCTDIDECAIPRIRNACFGDCNNLPGSYRCRCPRGFHGNASLPNGCRPSFTGLSVGIGVGSGAGFLLLVLMAIYVIKKLKRRRSMMLKQKFFRQNRGQLLQQLVAHRADIAERMIITLEELEKATNNFDRARELGGGGHGTVYKGILSDLHVVAVKKSKIAVQREIDEFINEVAILSQINHRNVVKLYGCCLETEVPLLVYEFVSNGTLHSHLHVEGAMPSLSWNDRLRIATEIAKAIAYLHSATSIPVIHRDIKSTNILLDDTLTSKVSDFGASRHIPVDRTGVTTNVQGTFGYLDPSYYYTGRLIEKSDVYSFGVLLVELLTRKRPHSCVSSDGPGLVAHFVALYTSSSLVDIIDPQVMQEGGNQKVIEVAALAVTCVKMIGDERPTMRQVEMTLEAIQAKDQTLDNAAAVETFEENGIRRRFLSNPEGGTVQRVSMGYSSLEDEFSLSGR</sequence>
<dbReference type="GO" id="GO:0005886">
    <property type="term" value="C:plasma membrane"/>
    <property type="evidence" value="ECO:0007669"/>
    <property type="project" value="TreeGrafter"/>
</dbReference>
<dbReference type="PANTHER" id="PTHR27005">
    <property type="entry name" value="WALL-ASSOCIATED RECEPTOR KINASE-LIKE 21"/>
    <property type="match status" value="1"/>
</dbReference>
<evidence type="ECO:0000256" key="3">
    <source>
        <dbReference type="ARBA" id="ARBA00022536"/>
    </source>
</evidence>
<evidence type="ECO:0000256" key="18">
    <source>
        <dbReference type="PROSITE-ProRule" id="PRU10141"/>
    </source>
</evidence>
<dbReference type="InterPro" id="IPR008271">
    <property type="entry name" value="Ser/Thr_kinase_AS"/>
</dbReference>
<evidence type="ECO:0000256" key="16">
    <source>
        <dbReference type="ARBA" id="ARBA00058961"/>
    </source>
</evidence>
<evidence type="ECO:0000256" key="14">
    <source>
        <dbReference type="ARBA" id="ARBA00023157"/>
    </source>
</evidence>
<keyword evidence="12 19" id="KW-1133">Transmembrane helix</keyword>
<keyword evidence="13 19" id="KW-0472">Membrane</keyword>
<organism evidence="22 23">
    <name type="scientific">Paspalum notatum var. saurae</name>
    <dbReference type="NCBI Taxonomy" id="547442"/>
    <lineage>
        <taxon>Eukaryota</taxon>
        <taxon>Viridiplantae</taxon>
        <taxon>Streptophyta</taxon>
        <taxon>Embryophyta</taxon>
        <taxon>Tracheophyta</taxon>
        <taxon>Spermatophyta</taxon>
        <taxon>Magnoliopsida</taxon>
        <taxon>Liliopsida</taxon>
        <taxon>Poales</taxon>
        <taxon>Poaceae</taxon>
        <taxon>PACMAD clade</taxon>
        <taxon>Panicoideae</taxon>
        <taxon>Andropogonodae</taxon>
        <taxon>Paspaleae</taxon>
        <taxon>Paspalinae</taxon>
        <taxon>Paspalum</taxon>
    </lineage>
</organism>
<dbReference type="Gene3D" id="1.10.510.10">
    <property type="entry name" value="Transferase(Phosphotransferase) domain 1"/>
    <property type="match status" value="1"/>
</dbReference>
<dbReference type="PROSITE" id="PS50011">
    <property type="entry name" value="PROTEIN_KINASE_DOM"/>
    <property type="match status" value="1"/>
</dbReference>
<feature type="domain" description="EGF-like" evidence="21">
    <location>
        <begin position="342"/>
        <end position="380"/>
    </location>
</feature>
<evidence type="ECO:0000256" key="2">
    <source>
        <dbReference type="ARBA" id="ARBA00022527"/>
    </source>
</evidence>
<dbReference type="Gene3D" id="2.10.25.10">
    <property type="entry name" value="Laminin"/>
    <property type="match status" value="3"/>
</dbReference>
<evidence type="ECO:0000313" key="23">
    <source>
        <dbReference type="Proteomes" id="UP001341281"/>
    </source>
</evidence>
<keyword evidence="5" id="KW-0808">Transferase</keyword>
<dbReference type="PROSITE" id="PS00108">
    <property type="entry name" value="PROTEIN_KINASE_ST"/>
    <property type="match status" value="1"/>
</dbReference>
<dbReference type="GO" id="GO:0007166">
    <property type="term" value="P:cell surface receptor signaling pathway"/>
    <property type="evidence" value="ECO:0007669"/>
    <property type="project" value="InterPro"/>
</dbReference>
<evidence type="ECO:0000256" key="5">
    <source>
        <dbReference type="ARBA" id="ARBA00022679"/>
    </source>
</evidence>
<dbReference type="SUPFAM" id="SSF57196">
    <property type="entry name" value="EGF/Laminin"/>
    <property type="match status" value="2"/>
</dbReference>
<evidence type="ECO:0000256" key="17">
    <source>
        <dbReference type="PROSITE-ProRule" id="PRU00076"/>
    </source>
</evidence>
<evidence type="ECO:0000256" key="10">
    <source>
        <dbReference type="ARBA" id="ARBA00022777"/>
    </source>
</evidence>
<keyword evidence="4" id="KW-0597">Phosphoprotein</keyword>
<evidence type="ECO:0000313" key="22">
    <source>
        <dbReference type="EMBL" id="WVZ54853.1"/>
    </source>
</evidence>